<feature type="signal peptide" evidence="3">
    <location>
        <begin position="1"/>
        <end position="21"/>
    </location>
</feature>
<dbReference type="GO" id="GO:0005975">
    <property type="term" value="P:carbohydrate metabolic process"/>
    <property type="evidence" value="ECO:0007669"/>
    <property type="project" value="InterPro"/>
</dbReference>
<evidence type="ECO:0000313" key="6">
    <source>
        <dbReference type="Proteomes" id="UP000289455"/>
    </source>
</evidence>
<keyword evidence="2" id="KW-0378">Hydrolase</keyword>
<keyword evidence="6" id="KW-1185">Reference proteome</keyword>
<dbReference type="Gene3D" id="3.20.20.370">
    <property type="entry name" value="Glycoside hydrolase/deacetylase"/>
    <property type="match status" value="1"/>
</dbReference>
<reference evidence="5 6" key="1">
    <citation type="submission" date="2019-01" db="EMBL/GenBank/DDBJ databases">
        <title>Cytophagaceae bacterium strain CAR-16.</title>
        <authorList>
            <person name="Chen W.-M."/>
        </authorList>
    </citation>
    <scope>NUCLEOTIDE SEQUENCE [LARGE SCALE GENOMIC DNA]</scope>
    <source>
        <strain evidence="5 6">CAR-16</strain>
    </source>
</reference>
<dbReference type="InterPro" id="IPR002509">
    <property type="entry name" value="NODB_dom"/>
</dbReference>
<dbReference type="InterPro" id="IPR011330">
    <property type="entry name" value="Glyco_hydro/deAcase_b/a-brl"/>
</dbReference>
<gene>
    <name evidence="5" type="ORF">ESB04_08335</name>
</gene>
<dbReference type="RefSeq" id="WP_129027273.1">
    <property type="nucleotide sequence ID" value="NZ_SDHY01000004.1"/>
</dbReference>
<sequence length="261" mass="28928">MKKLAIFLCGLALLGAIPSFSQQFTWPSDKKMALSLSFDDARGSQVTLGTKLLNQYGVKATFFVNPGSMEKNLTGWKKAVADGHEIGNHSTSHPCTGIFTWSRANALENYSLEKMEKDILDCNASIEKNLGVKAEVFAYPCGQTFIGNATQTQSYVPLIAKHFLLGRLWKSEAPNDPNYHNFAQLTGIEMDGQDFEQILPLIEEARKTGKWLVLAGHEMNESGNQTTRLSMLKKLMEYATNPANGIWIAPMGTVAKYIQSR</sequence>
<dbReference type="PROSITE" id="PS51677">
    <property type="entry name" value="NODB"/>
    <property type="match status" value="1"/>
</dbReference>
<dbReference type="AlphaFoldDB" id="A0A4Q1BZM9"/>
<evidence type="ECO:0000259" key="4">
    <source>
        <dbReference type="PROSITE" id="PS51677"/>
    </source>
</evidence>
<dbReference type="PANTHER" id="PTHR10587:SF133">
    <property type="entry name" value="CHITIN DEACETYLASE 1-RELATED"/>
    <property type="match status" value="1"/>
</dbReference>
<dbReference type="CDD" id="cd10967">
    <property type="entry name" value="CE4_GLA_like_6s"/>
    <property type="match status" value="1"/>
</dbReference>
<evidence type="ECO:0000256" key="2">
    <source>
        <dbReference type="ARBA" id="ARBA00022801"/>
    </source>
</evidence>
<evidence type="ECO:0000256" key="1">
    <source>
        <dbReference type="ARBA" id="ARBA00022723"/>
    </source>
</evidence>
<dbReference type="PANTHER" id="PTHR10587">
    <property type="entry name" value="GLYCOSYL TRANSFERASE-RELATED"/>
    <property type="match status" value="1"/>
</dbReference>
<comment type="caution">
    <text evidence="5">The sequence shown here is derived from an EMBL/GenBank/DDBJ whole genome shotgun (WGS) entry which is preliminary data.</text>
</comment>
<keyword evidence="3" id="KW-0732">Signal</keyword>
<dbReference type="GO" id="GO:0046872">
    <property type="term" value="F:metal ion binding"/>
    <property type="evidence" value="ECO:0007669"/>
    <property type="project" value="UniProtKB-KW"/>
</dbReference>
<dbReference type="GO" id="GO:0016810">
    <property type="term" value="F:hydrolase activity, acting on carbon-nitrogen (but not peptide) bonds"/>
    <property type="evidence" value="ECO:0007669"/>
    <property type="project" value="InterPro"/>
</dbReference>
<evidence type="ECO:0000256" key="3">
    <source>
        <dbReference type="SAM" id="SignalP"/>
    </source>
</evidence>
<protein>
    <submittedName>
        <fullName evidence="5">Polysaccharide deacetylase</fullName>
    </submittedName>
</protein>
<accession>A0A4Q1BZM9</accession>
<dbReference type="Proteomes" id="UP000289455">
    <property type="component" value="Unassembled WGS sequence"/>
</dbReference>
<name>A0A4Q1BZM9_9BACT</name>
<proteinExistence type="predicted"/>
<feature type="domain" description="NodB homology" evidence="4">
    <location>
        <begin position="32"/>
        <end position="249"/>
    </location>
</feature>
<dbReference type="GO" id="GO:0016020">
    <property type="term" value="C:membrane"/>
    <property type="evidence" value="ECO:0007669"/>
    <property type="project" value="TreeGrafter"/>
</dbReference>
<evidence type="ECO:0000313" key="5">
    <source>
        <dbReference type="EMBL" id="RXK48949.1"/>
    </source>
</evidence>
<dbReference type="OrthoDB" id="9806342at2"/>
<dbReference type="InterPro" id="IPR050248">
    <property type="entry name" value="Polysacc_deacetylase_ArnD"/>
</dbReference>
<dbReference type="EMBL" id="SDHY01000004">
    <property type="protein sequence ID" value="RXK48949.1"/>
    <property type="molecule type" value="Genomic_DNA"/>
</dbReference>
<dbReference type="Pfam" id="PF01522">
    <property type="entry name" value="Polysacc_deac_1"/>
    <property type="match status" value="1"/>
</dbReference>
<dbReference type="SUPFAM" id="SSF88713">
    <property type="entry name" value="Glycoside hydrolase/deacetylase"/>
    <property type="match status" value="1"/>
</dbReference>
<keyword evidence="1" id="KW-0479">Metal-binding</keyword>
<feature type="chain" id="PRO_5020248208" evidence="3">
    <location>
        <begin position="22"/>
        <end position="261"/>
    </location>
</feature>
<organism evidence="5 6">
    <name type="scientific">Aquirufa rosea</name>
    <dbReference type="NCBI Taxonomy" id="2509241"/>
    <lineage>
        <taxon>Bacteria</taxon>
        <taxon>Pseudomonadati</taxon>
        <taxon>Bacteroidota</taxon>
        <taxon>Cytophagia</taxon>
        <taxon>Cytophagales</taxon>
        <taxon>Flectobacillaceae</taxon>
        <taxon>Aquirufa</taxon>
    </lineage>
</organism>